<proteinExistence type="predicted"/>
<comment type="caution">
    <text evidence="2">The sequence shown here is derived from an EMBL/GenBank/DDBJ whole genome shotgun (WGS) entry which is preliminary data.</text>
</comment>
<dbReference type="InterPro" id="IPR029016">
    <property type="entry name" value="GAF-like_dom_sf"/>
</dbReference>
<dbReference type="AlphaFoldDB" id="A0A9P6TF10"/>
<name>A0A9P6TF10_9BASI</name>
<evidence type="ECO:0000313" key="2">
    <source>
        <dbReference type="EMBL" id="KAG0149424.1"/>
    </source>
</evidence>
<dbReference type="PANTHER" id="PTHR43102">
    <property type="entry name" value="SLR1143 PROTEIN"/>
    <property type="match status" value="1"/>
</dbReference>
<dbReference type="EMBL" id="MU167228">
    <property type="protein sequence ID" value="KAG0149424.1"/>
    <property type="molecule type" value="Genomic_DNA"/>
</dbReference>
<dbReference type="Pfam" id="PF01590">
    <property type="entry name" value="GAF"/>
    <property type="match status" value="1"/>
</dbReference>
<dbReference type="PANTHER" id="PTHR43102:SF2">
    <property type="entry name" value="GAF DOMAIN-CONTAINING PROTEIN"/>
    <property type="match status" value="1"/>
</dbReference>
<dbReference type="InterPro" id="IPR003018">
    <property type="entry name" value="GAF"/>
</dbReference>
<evidence type="ECO:0000313" key="3">
    <source>
        <dbReference type="Proteomes" id="UP000886653"/>
    </source>
</evidence>
<protein>
    <recommendedName>
        <fullName evidence="1">GAF domain-containing protein</fullName>
    </recommendedName>
</protein>
<dbReference type="Proteomes" id="UP000886653">
    <property type="component" value="Unassembled WGS sequence"/>
</dbReference>
<sequence>MSNIIATPFGHELPYSALFSVPKKDATRRRPPNHFWEKAIAPPSPVPAAPDINALSAVPTKSTWFDDDTPALSDSGDEQVGYRRARRPIQQKKSFARLRQIAFRAFVPKAGSNKSSTVVATEIVTQKQLSNNDPLAKNGHGSGLTIFNSWRVKTKGVNTQVRKLAAVVRHRVSSKSPEDQKPKTWEEYHRCYAAEEIDINDPPLPPMEPCQEQPSPFETKFYMPPNAEDEPVRQLVLNRLGVFGKNAFDSSDDAVAQAHARTQLAEKLEQEGQVPETLEQAWDHRLSNTTLETGPEAALPMIRGVQPAELVPQTLEQHPVFRKIVRQCREIFGTSISMLSVMTDERQIFLAESGLDGMREAPRALTVCSHTVLSGRKGFTILDTLNDWRFSSSPLVEAHAARFYAGVPLLAPNLDGSPDSDQAACPIGTLCVVDSKPREAFGIEERKKLVYMAEYARREIEIWFKSKTAQKIAALEESRQNFIQEVRDVEGVEEGSTGQQTEVLELDTTANGSPPLNPEEARLRTKGSFGTFRSNRFLKSRPISSHSTVSSAEASPVAFVPQGPSLFDDANTGLKPKIQTVFELATKLVGVTLELSLVYLLAVKPHNDQSNTGRTLILSAYNLPFPAPSFDAGLHLRALRAPEGGLLYQNPSPQEVQNEGLVSAPESNPYASAMLVRVGPEPSAKDGGFILGGFTIDTRRVFGEEDVTYMKHFASELERYTVRLRL</sequence>
<reference evidence="2" key="1">
    <citation type="submission" date="2013-11" db="EMBL/GenBank/DDBJ databases">
        <title>Genome sequence of the fusiform rust pathogen reveals effectors for host alternation and coevolution with pine.</title>
        <authorList>
            <consortium name="DOE Joint Genome Institute"/>
            <person name="Smith K."/>
            <person name="Pendleton A."/>
            <person name="Kubisiak T."/>
            <person name="Anderson C."/>
            <person name="Salamov A."/>
            <person name="Aerts A."/>
            <person name="Riley R."/>
            <person name="Clum A."/>
            <person name="Lindquist E."/>
            <person name="Ence D."/>
            <person name="Campbell M."/>
            <person name="Kronenberg Z."/>
            <person name="Feau N."/>
            <person name="Dhillon B."/>
            <person name="Hamelin R."/>
            <person name="Burleigh J."/>
            <person name="Smith J."/>
            <person name="Yandell M."/>
            <person name="Nelson C."/>
            <person name="Grigoriev I."/>
            <person name="Davis J."/>
        </authorList>
    </citation>
    <scope>NUCLEOTIDE SEQUENCE</scope>
    <source>
        <strain evidence="2">G11</strain>
    </source>
</reference>
<evidence type="ECO:0000259" key="1">
    <source>
        <dbReference type="Pfam" id="PF01590"/>
    </source>
</evidence>
<accession>A0A9P6TF10</accession>
<gene>
    <name evidence="2" type="ORF">CROQUDRAFT_653729</name>
</gene>
<feature type="domain" description="GAF" evidence="1">
    <location>
        <begin position="319"/>
        <end position="449"/>
    </location>
</feature>
<dbReference type="Gene3D" id="3.30.450.40">
    <property type="match status" value="1"/>
</dbReference>
<dbReference type="OrthoDB" id="21225at2759"/>
<keyword evidence="3" id="KW-1185">Reference proteome</keyword>
<organism evidence="2 3">
    <name type="scientific">Cronartium quercuum f. sp. fusiforme G11</name>
    <dbReference type="NCBI Taxonomy" id="708437"/>
    <lineage>
        <taxon>Eukaryota</taxon>
        <taxon>Fungi</taxon>
        <taxon>Dikarya</taxon>
        <taxon>Basidiomycota</taxon>
        <taxon>Pucciniomycotina</taxon>
        <taxon>Pucciniomycetes</taxon>
        <taxon>Pucciniales</taxon>
        <taxon>Coleosporiaceae</taxon>
        <taxon>Cronartium</taxon>
    </lineage>
</organism>
<dbReference type="SUPFAM" id="SSF55781">
    <property type="entry name" value="GAF domain-like"/>
    <property type="match status" value="1"/>
</dbReference>